<evidence type="ECO:0000313" key="2">
    <source>
        <dbReference type="Proteomes" id="UP000012227"/>
    </source>
</evidence>
<comment type="caution">
    <text evidence="1">The sequence shown here is derived from an EMBL/GenBank/DDBJ whole genome shotgun (WGS) entry which is preliminary data.</text>
</comment>
<organism evidence="1 2">
    <name type="scientific">Leptospira vanthielii serovar Holland str. Waz Holland = ATCC 700522</name>
    <dbReference type="NCBI Taxonomy" id="1218591"/>
    <lineage>
        <taxon>Bacteria</taxon>
        <taxon>Pseudomonadati</taxon>
        <taxon>Spirochaetota</taxon>
        <taxon>Spirochaetia</taxon>
        <taxon>Leptospirales</taxon>
        <taxon>Leptospiraceae</taxon>
        <taxon>Leptospira</taxon>
    </lineage>
</organism>
<dbReference type="STRING" id="1218591.LEP1GSC199_3469"/>
<protein>
    <submittedName>
        <fullName evidence="1">Uncharacterized protein</fullName>
    </submittedName>
</protein>
<dbReference type="EMBL" id="AOGY02000061">
    <property type="protein sequence ID" value="EMY69128.1"/>
    <property type="molecule type" value="Genomic_DNA"/>
</dbReference>
<reference evidence="1 2" key="1">
    <citation type="submission" date="2013-03" db="EMBL/GenBank/DDBJ databases">
        <authorList>
            <person name="Harkins D.M."/>
            <person name="Durkin A.S."/>
            <person name="Brinkac L.M."/>
            <person name="Haft D.H."/>
            <person name="Selengut J.D."/>
            <person name="Sanka R."/>
            <person name="DePew J."/>
            <person name="Purushe J."/>
            <person name="Galloway R.L."/>
            <person name="Vinetz J.M."/>
            <person name="Sutton G.G."/>
            <person name="Nierman W.C."/>
            <person name="Fouts D.E."/>
        </authorList>
    </citation>
    <scope>NUCLEOTIDE SEQUENCE [LARGE SCALE GENOMIC DNA]</scope>
    <source>
        <strain evidence="1 2">Waz Holland</strain>
    </source>
</reference>
<dbReference type="AlphaFoldDB" id="N1W274"/>
<dbReference type="Proteomes" id="UP000012227">
    <property type="component" value="Unassembled WGS sequence"/>
</dbReference>
<gene>
    <name evidence="1" type="ORF">LEP1GSC199_3469</name>
</gene>
<name>N1W274_9LEPT</name>
<accession>N1W274</accession>
<sequence length="47" mass="5725">MRESKIRFGNAHFFVTDMTLDVTFPQQDNLFLNSIWYLANREIFFHL</sequence>
<evidence type="ECO:0000313" key="1">
    <source>
        <dbReference type="EMBL" id="EMY69128.1"/>
    </source>
</evidence>
<proteinExistence type="predicted"/>